<proteinExistence type="predicted"/>
<reference evidence="2 3" key="1">
    <citation type="submission" date="2019-06" db="EMBL/GenBank/DDBJ databases">
        <title>Description of Kitasatospora acidophila sp. nov. isolated from pine grove soil, and reclassification of Streptomyces novaecaesareae to Kitasatospora novaeceasareae comb. nov.</title>
        <authorList>
            <person name="Kim M.J."/>
        </authorList>
    </citation>
    <scope>NUCLEOTIDE SEQUENCE [LARGE SCALE GENOMIC DNA]</scope>
    <source>
        <strain evidence="2 3">MMS16-CNU292</strain>
    </source>
</reference>
<feature type="region of interest" description="Disordered" evidence="1">
    <location>
        <begin position="83"/>
        <end position="103"/>
    </location>
</feature>
<feature type="compositionally biased region" description="Basic and acidic residues" evidence="1">
    <location>
        <begin position="84"/>
        <end position="103"/>
    </location>
</feature>
<dbReference type="Proteomes" id="UP000319103">
    <property type="component" value="Unassembled WGS sequence"/>
</dbReference>
<accession>A0A540WCM0</accession>
<evidence type="ECO:0000256" key="1">
    <source>
        <dbReference type="SAM" id="MobiDB-lite"/>
    </source>
</evidence>
<dbReference type="AlphaFoldDB" id="A0A540WCM0"/>
<dbReference type="EMBL" id="VIGB01000003">
    <property type="protein sequence ID" value="TQF06763.1"/>
    <property type="molecule type" value="Genomic_DNA"/>
</dbReference>
<dbReference type="OrthoDB" id="4338506at2"/>
<gene>
    <name evidence="2" type="ORF">E6W39_36970</name>
</gene>
<evidence type="ECO:0000313" key="3">
    <source>
        <dbReference type="Proteomes" id="UP000319103"/>
    </source>
</evidence>
<sequence length="103" mass="10523">MAQQAGLVGVPLTAVPARMPTVPQSASASAPVQRSAGSTPSPAAPASITVSRAPAAAPPANPAPTVPDVDELARRLVEPVGRLLRAELRRGRERAGRPYDSGR</sequence>
<feature type="region of interest" description="Disordered" evidence="1">
    <location>
        <begin position="1"/>
        <end position="67"/>
    </location>
</feature>
<feature type="compositionally biased region" description="Low complexity" evidence="1">
    <location>
        <begin position="35"/>
        <end position="47"/>
    </location>
</feature>
<organism evidence="2 3">
    <name type="scientific">Kitasatospora acidiphila</name>
    <dbReference type="NCBI Taxonomy" id="2567942"/>
    <lineage>
        <taxon>Bacteria</taxon>
        <taxon>Bacillati</taxon>
        <taxon>Actinomycetota</taxon>
        <taxon>Actinomycetes</taxon>
        <taxon>Kitasatosporales</taxon>
        <taxon>Streptomycetaceae</taxon>
        <taxon>Kitasatospora</taxon>
    </lineage>
</organism>
<evidence type="ECO:0008006" key="4">
    <source>
        <dbReference type="Google" id="ProtNLM"/>
    </source>
</evidence>
<protein>
    <recommendedName>
        <fullName evidence="4">Syndecan 1</fullName>
    </recommendedName>
</protein>
<name>A0A540WCM0_9ACTN</name>
<dbReference type="RefSeq" id="WP_141637172.1">
    <property type="nucleotide sequence ID" value="NZ_VIGB01000003.1"/>
</dbReference>
<feature type="compositionally biased region" description="Pro residues" evidence="1">
    <location>
        <begin position="56"/>
        <end position="65"/>
    </location>
</feature>
<evidence type="ECO:0000313" key="2">
    <source>
        <dbReference type="EMBL" id="TQF06763.1"/>
    </source>
</evidence>
<comment type="caution">
    <text evidence="2">The sequence shown here is derived from an EMBL/GenBank/DDBJ whole genome shotgun (WGS) entry which is preliminary data.</text>
</comment>
<keyword evidence="3" id="KW-1185">Reference proteome</keyword>
<feature type="compositionally biased region" description="Polar residues" evidence="1">
    <location>
        <begin position="22"/>
        <end position="32"/>
    </location>
</feature>